<dbReference type="RefSeq" id="WP_185175304.1">
    <property type="nucleotide sequence ID" value="NZ_CP059404.1"/>
</dbReference>
<feature type="transmembrane region" description="Helical" evidence="1">
    <location>
        <begin position="75"/>
        <end position="96"/>
    </location>
</feature>
<evidence type="ECO:0000313" key="3">
    <source>
        <dbReference type="Proteomes" id="UP000515743"/>
    </source>
</evidence>
<feature type="transmembrane region" description="Helical" evidence="1">
    <location>
        <begin position="36"/>
        <end position="55"/>
    </location>
</feature>
<keyword evidence="1" id="KW-0472">Membrane</keyword>
<protein>
    <submittedName>
        <fullName evidence="2">Uncharacterized protein</fullName>
    </submittedName>
</protein>
<keyword evidence="1" id="KW-0812">Transmembrane</keyword>
<gene>
    <name evidence="2" type="ORF">H0194_07475</name>
</gene>
<dbReference type="Proteomes" id="UP000515743">
    <property type="component" value="Chromosome"/>
</dbReference>
<name>A0A7G7CMV1_9CORY</name>
<sequence length="165" mass="17916">MTMYAQQPYIAPQFVPTAMPNTEAYLARNAAALRRVSIITAVMAPVFWHLMWGPQADPYLMLPEFYTWPLAEQVLNIYVFFLLTCMGARFIGAALAEGGNITLRLLGLFAGLAFLVGVGYGTATGQFDAELPAQEMVNALAIRSGIELAGLAGVLAVFQAPLRTR</sequence>
<accession>A0A7G7CMV1</accession>
<keyword evidence="1" id="KW-1133">Transmembrane helix</keyword>
<organism evidence="2 3">
    <name type="scientific">Corynebacterium incognita</name>
    <dbReference type="NCBI Taxonomy" id="2754725"/>
    <lineage>
        <taxon>Bacteria</taxon>
        <taxon>Bacillati</taxon>
        <taxon>Actinomycetota</taxon>
        <taxon>Actinomycetes</taxon>
        <taxon>Mycobacteriales</taxon>
        <taxon>Corynebacteriaceae</taxon>
        <taxon>Corynebacterium</taxon>
    </lineage>
</organism>
<dbReference type="AlphaFoldDB" id="A0A7G7CMV1"/>
<feature type="transmembrane region" description="Helical" evidence="1">
    <location>
        <begin position="103"/>
        <end position="120"/>
    </location>
</feature>
<proteinExistence type="predicted"/>
<evidence type="ECO:0000313" key="2">
    <source>
        <dbReference type="EMBL" id="QNE88917.1"/>
    </source>
</evidence>
<dbReference type="EMBL" id="CP059404">
    <property type="protein sequence ID" value="QNE88917.1"/>
    <property type="molecule type" value="Genomic_DNA"/>
</dbReference>
<dbReference type="KEGG" id="cik:H0194_07475"/>
<feature type="transmembrane region" description="Helical" evidence="1">
    <location>
        <begin position="140"/>
        <end position="158"/>
    </location>
</feature>
<reference evidence="2 3" key="1">
    <citation type="submission" date="2020-07" db="EMBL/GenBank/DDBJ databases">
        <title>Complete genome and description of Corynebacterium incognita strain Marseille-Q3630 sp. nov.</title>
        <authorList>
            <person name="Boxberger M."/>
        </authorList>
    </citation>
    <scope>NUCLEOTIDE SEQUENCE [LARGE SCALE GENOMIC DNA]</scope>
    <source>
        <strain evidence="2 3">Marseille-Q3630</strain>
    </source>
</reference>
<evidence type="ECO:0000256" key="1">
    <source>
        <dbReference type="SAM" id="Phobius"/>
    </source>
</evidence>
<keyword evidence="3" id="KW-1185">Reference proteome</keyword>